<protein>
    <submittedName>
        <fullName evidence="8">Organic cation/carnitine transporter 4</fullName>
    </submittedName>
</protein>
<keyword evidence="3 7" id="KW-0812">Transmembrane</keyword>
<evidence type="ECO:0000313" key="8">
    <source>
        <dbReference type="EMBL" id="PKA53543.1"/>
    </source>
</evidence>
<evidence type="ECO:0000256" key="7">
    <source>
        <dbReference type="SAM" id="Phobius"/>
    </source>
</evidence>
<reference evidence="8 9" key="1">
    <citation type="journal article" date="2017" name="Nature">
        <title>The Apostasia genome and the evolution of orchids.</title>
        <authorList>
            <person name="Zhang G.Q."/>
            <person name="Liu K.W."/>
            <person name="Li Z."/>
            <person name="Lohaus R."/>
            <person name="Hsiao Y.Y."/>
            <person name="Niu S.C."/>
            <person name="Wang J.Y."/>
            <person name="Lin Y.C."/>
            <person name="Xu Q."/>
            <person name="Chen L.J."/>
            <person name="Yoshida K."/>
            <person name="Fujiwara S."/>
            <person name="Wang Z.W."/>
            <person name="Zhang Y.Q."/>
            <person name="Mitsuda N."/>
            <person name="Wang M."/>
            <person name="Liu G.H."/>
            <person name="Pecoraro L."/>
            <person name="Huang H.X."/>
            <person name="Xiao X.J."/>
            <person name="Lin M."/>
            <person name="Wu X.Y."/>
            <person name="Wu W.L."/>
            <person name="Chen Y.Y."/>
            <person name="Chang S.B."/>
            <person name="Sakamoto S."/>
            <person name="Ohme-Takagi M."/>
            <person name="Yagi M."/>
            <person name="Zeng S.J."/>
            <person name="Shen C.Y."/>
            <person name="Yeh C.M."/>
            <person name="Luo Y.B."/>
            <person name="Tsai W.C."/>
            <person name="Van de Peer Y."/>
            <person name="Liu Z.J."/>
        </authorList>
    </citation>
    <scope>NUCLEOTIDE SEQUENCE [LARGE SCALE GENOMIC DNA]</scope>
    <source>
        <strain evidence="9">cv. Shenzhen</strain>
        <tissue evidence="8">Stem</tissue>
    </source>
</reference>
<name>A0A2I0ADD0_9ASPA</name>
<dbReference type="AlphaFoldDB" id="A0A2I0ADD0"/>
<feature type="transmembrane region" description="Helical" evidence="7">
    <location>
        <begin position="89"/>
        <end position="108"/>
    </location>
</feature>
<dbReference type="OrthoDB" id="3936150at2759"/>
<accession>A0A2I0ADD0</accession>
<dbReference type="EMBL" id="KZ451993">
    <property type="protein sequence ID" value="PKA53543.1"/>
    <property type="molecule type" value="Genomic_DNA"/>
</dbReference>
<dbReference type="STRING" id="1088818.A0A2I0ADD0"/>
<dbReference type="PANTHER" id="PTHR24064">
    <property type="entry name" value="SOLUTE CARRIER FAMILY 22 MEMBER"/>
    <property type="match status" value="1"/>
</dbReference>
<organism evidence="8 9">
    <name type="scientific">Apostasia shenzhenica</name>
    <dbReference type="NCBI Taxonomy" id="1088818"/>
    <lineage>
        <taxon>Eukaryota</taxon>
        <taxon>Viridiplantae</taxon>
        <taxon>Streptophyta</taxon>
        <taxon>Embryophyta</taxon>
        <taxon>Tracheophyta</taxon>
        <taxon>Spermatophyta</taxon>
        <taxon>Magnoliopsida</taxon>
        <taxon>Liliopsida</taxon>
        <taxon>Asparagales</taxon>
        <taxon>Orchidaceae</taxon>
        <taxon>Apostasioideae</taxon>
        <taxon>Apostasia</taxon>
    </lineage>
</organism>
<dbReference type="Gene3D" id="1.20.1250.20">
    <property type="entry name" value="MFS general substrate transporter like domains"/>
    <property type="match status" value="1"/>
</dbReference>
<dbReference type="GO" id="GO:0006817">
    <property type="term" value="P:phosphate ion transport"/>
    <property type="evidence" value="ECO:0007669"/>
    <property type="project" value="UniProtKB-KW"/>
</dbReference>
<dbReference type="SUPFAM" id="SSF103473">
    <property type="entry name" value="MFS general substrate transporter"/>
    <property type="match status" value="1"/>
</dbReference>
<feature type="transmembrane region" description="Helical" evidence="7">
    <location>
        <begin position="63"/>
        <end position="83"/>
    </location>
</feature>
<feature type="transmembrane region" description="Helical" evidence="7">
    <location>
        <begin position="38"/>
        <end position="56"/>
    </location>
</feature>
<evidence type="ECO:0000256" key="3">
    <source>
        <dbReference type="ARBA" id="ARBA00022692"/>
    </source>
</evidence>
<keyword evidence="4" id="KW-0769">Symport</keyword>
<gene>
    <name evidence="8" type="primary">OCT4</name>
    <name evidence="8" type="ORF">AXF42_Ash009039</name>
</gene>
<evidence type="ECO:0000256" key="4">
    <source>
        <dbReference type="ARBA" id="ARBA00022847"/>
    </source>
</evidence>
<evidence type="ECO:0000256" key="6">
    <source>
        <dbReference type="ARBA" id="ARBA00023136"/>
    </source>
</evidence>
<proteinExistence type="predicted"/>
<dbReference type="Proteomes" id="UP000236161">
    <property type="component" value="Unassembled WGS sequence"/>
</dbReference>
<evidence type="ECO:0000256" key="1">
    <source>
        <dbReference type="ARBA" id="ARBA00004141"/>
    </source>
</evidence>
<dbReference type="InterPro" id="IPR036259">
    <property type="entry name" value="MFS_trans_sf"/>
</dbReference>
<evidence type="ECO:0000256" key="5">
    <source>
        <dbReference type="ARBA" id="ARBA00022989"/>
    </source>
</evidence>
<dbReference type="GO" id="GO:0016020">
    <property type="term" value="C:membrane"/>
    <property type="evidence" value="ECO:0007669"/>
    <property type="project" value="UniProtKB-SubCell"/>
</dbReference>
<keyword evidence="9" id="KW-1185">Reference proteome</keyword>
<dbReference type="GO" id="GO:0015293">
    <property type="term" value="F:symporter activity"/>
    <property type="evidence" value="ECO:0007669"/>
    <property type="project" value="UniProtKB-KW"/>
</dbReference>
<evidence type="ECO:0000313" key="9">
    <source>
        <dbReference type="Proteomes" id="UP000236161"/>
    </source>
</evidence>
<keyword evidence="6 7" id="KW-0472">Membrane</keyword>
<sequence length="135" mass="13478">MSAGAMWLSGACCAGGALLMGAGGFVSAARLGCAAVGIFAEAAAFDLLYIYTAELFPTVVRNASLGCVTVAGQLGAMAAPVVVATGGRLPFAVFGACGMAAGGLGWFLPETFNRPMYDTMEGLEGGEGKKVLIIS</sequence>
<keyword evidence="5 7" id="KW-1133">Transmembrane helix</keyword>
<keyword evidence="2" id="KW-0813">Transport</keyword>
<evidence type="ECO:0000256" key="2">
    <source>
        <dbReference type="ARBA" id="ARBA00022592"/>
    </source>
</evidence>
<comment type="subcellular location">
    <subcellularLocation>
        <location evidence="1">Membrane</location>
        <topology evidence="1">Multi-pass membrane protein</topology>
    </subcellularLocation>
</comment>
<keyword evidence="2" id="KW-0592">Phosphate transport</keyword>